<dbReference type="Gene3D" id="3.40.30.10">
    <property type="entry name" value="Glutaredoxin"/>
    <property type="match status" value="1"/>
</dbReference>
<gene>
    <name evidence="3" type="ORF">DDK22_19680</name>
</gene>
<feature type="transmembrane region" description="Helical" evidence="1">
    <location>
        <begin position="12"/>
        <end position="31"/>
    </location>
</feature>
<keyword evidence="1" id="KW-1133">Transmembrane helix</keyword>
<dbReference type="Proteomes" id="UP000253501">
    <property type="component" value="Unassembled WGS sequence"/>
</dbReference>
<evidence type="ECO:0000313" key="4">
    <source>
        <dbReference type="Proteomes" id="UP000253501"/>
    </source>
</evidence>
<dbReference type="PROSITE" id="PS51352">
    <property type="entry name" value="THIOREDOXIN_2"/>
    <property type="match status" value="1"/>
</dbReference>
<dbReference type="SUPFAM" id="SSF52833">
    <property type="entry name" value="Thioredoxin-like"/>
    <property type="match status" value="1"/>
</dbReference>
<organism evidence="3 4">
    <name type="scientific">Cupriavidus necator</name>
    <name type="common">Alcaligenes eutrophus</name>
    <name type="synonym">Ralstonia eutropha</name>
    <dbReference type="NCBI Taxonomy" id="106590"/>
    <lineage>
        <taxon>Bacteria</taxon>
        <taxon>Pseudomonadati</taxon>
        <taxon>Pseudomonadota</taxon>
        <taxon>Betaproteobacteria</taxon>
        <taxon>Burkholderiales</taxon>
        <taxon>Burkholderiaceae</taxon>
        <taxon>Cupriavidus</taxon>
    </lineage>
</organism>
<name>A0A367PGM5_CUPNE</name>
<sequence>MQRCGATQSRPLLAVLLVAASLIGGGAWLVLRPQAMAPATVQFEPHAEAKTGGTTVPGPPWRRGRSDARFTVIEYADLECQFCRAYFPVLKRWIDEHPDVVALQWHHLPLAMHEPAASAEARLVECVGAAGGDAAFWQAVEWVYTHTRGNGQGLPEELRYPDLSPATQQCLASERPNAFIRAQAEEAAKTGVTATPALFLLDRETGKTLLLHGPVEGDALLSALDLLAAGGHTAADPYSSTDMPAAIVGDMPR</sequence>
<comment type="caution">
    <text evidence="3">The sequence shown here is derived from an EMBL/GenBank/DDBJ whole genome shotgun (WGS) entry which is preliminary data.</text>
</comment>
<evidence type="ECO:0000259" key="2">
    <source>
        <dbReference type="PROSITE" id="PS51352"/>
    </source>
</evidence>
<accession>A0A367PGM5</accession>
<dbReference type="EMBL" id="QDHA01000045">
    <property type="protein sequence ID" value="RCJ06704.1"/>
    <property type="molecule type" value="Genomic_DNA"/>
</dbReference>
<dbReference type="AlphaFoldDB" id="A0A367PGM5"/>
<protein>
    <submittedName>
        <fullName evidence="3">Disulfide bond formation protein DsbA</fullName>
    </submittedName>
</protein>
<keyword evidence="1" id="KW-0812">Transmembrane</keyword>
<dbReference type="InterPro" id="IPR012336">
    <property type="entry name" value="Thioredoxin-like_fold"/>
</dbReference>
<dbReference type="InterPro" id="IPR013766">
    <property type="entry name" value="Thioredoxin_domain"/>
</dbReference>
<evidence type="ECO:0000256" key="1">
    <source>
        <dbReference type="SAM" id="Phobius"/>
    </source>
</evidence>
<reference evidence="3 4" key="1">
    <citation type="submission" date="2018-04" db="EMBL/GenBank/DDBJ databases">
        <title>Cupriavidus necator CR12 genome sequencing and assembly.</title>
        <authorList>
            <person name="Ben Fekih I."/>
            <person name="Mazhar H.S."/>
            <person name="Bello S.K."/>
            <person name="Rensing C."/>
        </authorList>
    </citation>
    <scope>NUCLEOTIDE SEQUENCE [LARGE SCALE GENOMIC DNA]</scope>
    <source>
        <strain evidence="3 4">CR12</strain>
    </source>
</reference>
<dbReference type="RefSeq" id="WP_114133395.1">
    <property type="nucleotide sequence ID" value="NZ_CP068434.1"/>
</dbReference>
<keyword evidence="1" id="KW-0472">Membrane</keyword>
<evidence type="ECO:0000313" key="3">
    <source>
        <dbReference type="EMBL" id="RCJ06704.1"/>
    </source>
</evidence>
<dbReference type="CDD" id="cd02972">
    <property type="entry name" value="DsbA_family"/>
    <property type="match status" value="1"/>
</dbReference>
<proteinExistence type="predicted"/>
<dbReference type="Pfam" id="PF13462">
    <property type="entry name" value="Thioredoxin_4"/>
    <property type="match status" value="1"/>
</dbReference>
<dbReference type="InterPro" id="IPR036249">
    <property type="entry name" value="Thioredoxin-like_sf"/>
</dbReference>
<feature type="domain" description="Thioredoxin" evidence="2">
    <location>
        <begin position="31"/>
        <end position="229"/>
    </location>
</feature>